<comment type="caution">
    <text evidence="3">The sequence shown here is derived from an EMBL/GenBank/DDBJ whole genome shotgun (WGS) entry which is preliminary data.</text>
</comment>
<feature type="transmembrane region" description="Helical" evidence="1">
    <location>
        <begin position="225"/>
        <end position="244"/>
    </location>
</feature>
<organism evidence="3 4">
    <name type="scientific">Tianweitania sediminis</name>
    <dbReference type="NCBI Taxonomy" id="1502156"/>
    <lineage>
        <taxon>Bacteria</taxon>
        <taxon>Pseudomonadati</taxon>
        <taxon>Pseudomonadota</taxon>
        <taxon>Alphaproteobacteria</taxon>
        <taxon>Hyphomicrobiales</taxon>
        <taxon>Phyllobacteriaceae</taxon>
        <taxon>Tianweitania</taxon>
    </lineage>
</organism>
<feature type="transmembrane region" description="Helical" evidence="1">
    <location>
        <begin position="73"/>
        <end position="93"/>
    </location>
</feature>
<feature type="domain" description="DUF2157" evidence="2">
    <location>
        <begin position="14"/>
        <end position="153"/>
    </location>
</feature>
<gene>
    <name evidence="3" type="ORF">J5Y06_14275</name>
</gene>
<dbReference type="Proteomes" id="UP000666240">
    <property type="component" value="Unassembled WGS sequence"/>
</dbReference>
<feature type="transmembrane region" description="Helical" evidence="1">
    <location>
        <begin position="203"/>
        <end position="219"/>
    </location>
</feature>
<keyword evidence="1" id="KW-1133">Transmembrane helix</keyword>
<dbReference type="EMBL" id="JAGIYY010000004">
    <property type="protein sequence ID" value="MBP0439823.1"/>
    <property type="molecule type" value="Genomic_DNA"/>
</dbReference>
<dbReference type="Pfam" id="PF09925">
    <property type="entry name" value="DUF2157"/>
    <property type="match status" value="1"/>
</dbReference>
<feature type="transmembrane region" description="Helical" evidence="1">
    <location>
        <begin position="105"/>
        <end position="125"/>
    </location>
</feature>
<accession>A0A8J7QZS6</accession>
<reference evidence="3" key="1">
    <citation type="submission" date="2021-03" db="EMBL/GenBank/DDBJ databases">
        <title>Genome sequencing and assembly of Tianweitania sediminis.</title>
        <authorList>
            <person name="Chhetri G."/>
        </authorList>
    </citation>
    <scope>NUCLEOTIDE SEQUENCE</scope>
    <source>
        <strain evidence="3">Z8</strain>
    </source>
</reference>
<feature type="transmembrane region" description="Helical" evidence="1">
    <location>
        <begin position="335"/>
        <end position="352"/>
    </location>
</feature>
<feature type="transmembrane region" description="Helical" evidence="1">
    <location>
        <begin position="311"/>
        <end position="329"/>
    </location>
</feature>
<feature type="transmembrane region" description="Helical" evidence="1">
    <location>
        <begin position="251"/>
        <end position="268"/>
    </location>
</feature>
<keyword evidence="4" id="KW-1185">Reference proteome</keyword>
<evidence type="ECO:0000313" key="4">
    <source>
        <dbReference type="Proteomes" id="UP000666240"/>
    </source>
</evidence>
<name>A0A8J7QZS6_9HYPH</name>
<protein>
    <submittedName>
        <fullName evidence="3">DUF2157 domain-containing protein</fullName>
    </submittedName>
</protein>
<feature type="transmembrane region" description="Helical" evidence="1">
    <location>
        <begin position="280"/>
        <end position="299"/>
    </location>
</feature>
<dbReference type="InterPro" id="IPR018677">
    <property type="entry name" value="DUF2157"/>
</dbReference>
<feature type="transmembrane region" description="Helical" evidence="1">
    <location>
        <begin position="179"/>
        <end position="196"/>
    </location>
</feature>
<dbReference type="RefSeq" id="WP_209335849.1">
    <property type="nucleotide sequence ID" value="NZ_JAGIYY010000004.1"/>
</dbReference>
<keyword evidence="1" id="KW-0472">Membrane</keyword>
<keyword evidence="1" id="KW-0812">Transmembrane</keyword>
<feature type="transmembrane region" description="Helical" evidence="1">
    <location>
        <begin position="153"/>
        <end position="173"/>
    </location>
</feature>
<evidence type="ECO:0000259" key="2">
    <source>
        <dbReference type="Pfam" id="PF09925"/>
    </source>
</evidence>
<proteinExistence type="predicted"/>
<dbReference type="AlphaFoldDB" id="A0A8J7QZS6"/>
<feature type="transmembrane region" description="Helical" evidence="1">
    <location>
        <begin position="131"/>
        <end position="148"/>
    </location>
</feature>
<feature type="transmembrane region" description="Helical" evidence="1">
    <location>
        <begin position="41"/>
        <end position="67"/>
    </location>
</feature>
<evidence type="ECO:0000313" key="3">
    <source>
        <dbReference type="EMBL" id="MBP0439823.1"/>
    </source>
</evidence>
<sequence>MASYTERVKAEISRWQAGGLIGPETAAVLTRDIDMRRGAGFSLGTVLAMLAAILIGAAVLLFVAANWEGIPRLLRVALLFGLLFAGTIGGAVAKIRGSSGIGEALFVISAATFGASLALIGQMYHLSGDEVQAIGTWGVATAIASALLRSPALCVGAVMLAVAWMLGTTSGFWNEHTPSAWFLAASLLLWLLSFWVNSPLSRVGVLLALLLYGTLFALVRGGSEMLSLLIALLSAAVFAFSVWMPREAARFFALGATLPALGLLGFYWGMGLVQIQVDDVAAAFLLAIVVFGGTALALWAAGRDNRRLRRLAYAGFTAELVYLYVQVLGTMLDTATLFLASGFAFAAIAVAIRRIERRFARHVEGTAS</sequence>
<evidence type="ECO:0000256" key="1">
    <source>
        <dbReference type="SAM" id="Phobius"/>
    </source>
</evidence>